<keyword evidence="3" id="KW-0223">Dioxygenase</keyword>
<keyword evidence="3" id="KW-0560">Oxidoreductase</keyword>
<sequence length="140" mass="15430">MITAFGHVGHCVSDLARARRFYEGLLGFTYERELTVPDDMVTTLLDVEAPANLTAVYLRLDGLVLELLHFDRPVGLPPPRRRFDEPGLTHLSLRVSDLAAVARQVEAYGGEVLPGTPAPDRVLMIRDPDGQRVELVAARG</sequence>
<dbReference type="InterPro" id="IPR037523">
    <property type="entry name" value="VOC_core"/>
</dbReference>
<organism evidence="3 4">
    <name type="scientific">Pseudofrankia inefficax (strain DSM 45817 / CECT 9037 / DDB 130130 / EuI1c)</name>
    <name type="common">Frankia inefficax</name>
    <dbReference type="NCBI Taxonomy" id="298654"/>
    <lineage>
        <taxon>Bacteria</taxon>
        <taxon>Bacillati</taxon>
        <taxon>Actinomycetota</taxon>
        <taxon>Actinomycetes</taxon>
        <taxon>Frankiales</taxon>
        <taxon>Frankiaceae</taxon>
        <taxon>Pseudofrankia</taxon>
    </lineage>
</organism>
<dbReference type="Gene3D" id="3.10.180.10">
    <property type="entry name" value="2,3-Dihydroxybiphenyl 1,2-Dioxygenase, domain 1"/>
    <property type="match status" value="1"/>
</dbReference>
<dbReference type="KEGG" id="fri:FraEuI1c_3297"/>
<dbReference type="eggNOG" id="COG0346">
    <property type="taxonomic scope" value="Bacteria"/>
</dbReference>
<dbReference type="InterPro" id="IPR004360">
    <property type="entry name" value="Glyas_Fos-R_dOase_dom"/>
</dbReference>
<dbReference type="SUPFAM" id="SSF54593">
    <property type="entry name" value="Glyoxalase/Bleomycin resistance protein/Dihydroxybiphenyl dioxygenase"/>
    <property type="match status" value="1"/>
</dbReference>
<dbReference type="GO" id="GO:0046872">
    <property type="term" value="F:metal ion binding"/>
    <property type="evidence" value="ECO:0007669"/>
    <property type="project" value="UniProtKB-KW"/>
</dbReference>
<keyword evidence="4" id="KW-1185">Reference proteome</keyword>
<protein>
    <submittedName>
        <fullName evidence="3">Glyoxalase/bleomycin resistance protein/dioxygenase</fullName>
    </submittedName>
</protein>
<keyword evidence="1" id="KW-0479">Metal-binding</keyword>
<reference evidence="3 4" key="1">
    <citation type="submission" date="2010-10" db="EMBL/GenBank/DDBJ databases">
        <title>Complete sequence of Frankia sp. EuI1c.</title>
        <authorList>
            <consortium name="US DOE Joint Genome Institute"/>
            <person name="Lucas S."/>
            <person name="Copeland A."/>
            <person name="Lapidus A."/>
            <person name="Cheng J.-F."/>
            <person name="Bruce D."/>
            <person name="Goodwin L."/>
            <person name="Pitluck S."/>
            <person name="Chertkov O."/>
            <person name="Detter J.C."/>
            <person name="Han C."/>
            <person name="Tapia R."/>
            <person name="Land M."/>
            <person name="Hauser L."/>
            <person name="Jeffries C."/>
            <person name="Kyrpides N."/>
            <person name="Ivanova N."/>
            <person name="Mikhailova N."/>
            <person name="Beauchemin N."/>
            <person name="Sen A."/>
            <person name="Sur S.A."/>
            <person name="Gtari M."/>
            <person name="Wall L."/>
            <person name="Tisa L."/>
            <person name="Woyke T."/>
        </authorList>
    </citation>
    <scope>NUCLEOTIDE SEQUENCE [LARGE SCALE GENOMIC DNA]</scope>
    <source>
        <strain evidence="4">DSM 45817 / CECT 9037 / EuI1c</strain>
    </source>
</reference>
<evidence type="ECO:0000313" key="4">
    <source>
        <dbReference type="Proteomes" id="UP000002484"/>
    </source>
</evidence>
<dbReference type="HOGENOM" id="CLU_046006_2_3_11"/>
<dbReference type="GO" id="GO:0051213">
    <property type="term" value="F:dioxygenase activity"/>
    <property type="evidence" value="ECO:0007669"/>
    <property type="project" value="UniProtKB-KW"/>
</dbReference>
<evidence type="ECO:0000259" key="2">
    <source>
        <dbReference type="PROSITE" id="PS51819"/>
    </source>
</evidence>
<dbReference type="AlphaFoldDB" id="E3IVE5"/>
<dbReference type="RefSeq" id="WP_013424427.1">
    <property type="nucleotide sequence ID" value="NC_014666.1"/>
</dbReference>
<dbReference type="PANTHER" id="PTHR43048">
    <property type="entry name" value="METHYLMALONYL-COA EPIMERASE"/>
    <property type="match status" value="1"/>
</dbReference>
<dbReference type="OrthoDB" id="115162at2"/>
<dbReference type="GO" id="GO:0046491">
    <property type="term" value="P:L-methylmalonyl-CoA metabolic process"/>
    <property type="evidence" value="ECO:0007669"/>
    <property type="project" value="TreeGrafter"/>
</dbReference>
<dbReference type="GO" id="GO:0004493">
    <property type="term" value="F:methylmalonyl-CoA epimerase activity"/>
    <property type="evidence" value="ECO:0007669"/>
    <property type="project" value="TreeGrafter"/>
</dbReference>
<dbReference type="PANTHER" id="PTHR43048:SF3">
    <property type="entry name" value="METHYLMALONYL-COA EPIMERASE, MITOCHONDRIAL"/>
    <property type="match status" value="1"/>
</dbReference>
<dbReference type="STRING" id="298654.FraEuI1c_3297"/>
<gene>
    <name evidence="3" type="ordered locus">FraEuI1c_3297</name>
</gene>
<evidence type="ECO:0000256" key="1">
    <source>
        <dbReference type="ARBA" id="ARBA00022723"/>
    </source>
</evidence>
<evidence type="ECO:0000313" key="3">
    <source>
        <dbReference type="EMBL" id="ADP81309.1"/>
    </source>
</evidence>
<dbReference type="InterPro" id="IPR051785">
    <property type="entry name" value="MMCE/EMCE_epimerase"/>
</dbReference>
<dbReference type="InParanoid" id="E3IVE5"/>
<dbReference type="EMBL" id="CP002299">
    <property type="protein sequence ID" value="ADP81309.1"/>
    <property type="molecule type" value="Genomic_DNA"/>
</dbReference>
<dbReference type="InterPro" id="IPR029068">
    <property type="entry name" value="Glyas_Bleomycin-R_OHBP_Dase"/>
</dbReference>
<accession>E3IVE5</accession>
<proteinExistence type="predicted"/>
<name>E3IVE5_PSEI1</name>
<feature type="domain" description="VOC" evidence="2">
    <location>
        <begin position="4"/>
        <end position="138"/>
    </location>
</feature>
<dbReference type="PROSITE" id="PS51819">
    <property type="entry name" value="VOC"/>
    <property type="match status" value="1"/>
</dbReference>
<dbReference type="Pfam" id="PF00903">
    <property type="entry name" value="Glyoxalase"/>
    <property type="match status" value="1"/>
</dbReference>
<dbReference type="Proteomes" id="UP000002484">
    <property type="component" value="Chromosome"/>
</dbReference>